<dbReference type="PANTHER" id="PTHR11926">
    <property type="entry name" value="GLUCOSYL/GLUCURONOSYL TRANSFERASES"/>
    <property type="match status" value="1"/>
</dbReference>
<evidence type="ECO:0000256" key="1">
    <source>
        <dbReference type="ARBA" id="ARBA00009995"/>
    </source>
</evidence>
<dbReference type="FunFam" id="3.40.50.2000:FF:000019">
    <property type="entry name" value="Glycosyltransferase"/>
    <property type="match status" value="1"/>
</dbReference>
<dbReference type="Pfam" id="PF00201">
    <property type="entry name" value="UDPGT"/>
    <property type="match status" value="1"/>
</dbReference>
<dbReference type="PROSITE" id="PS00375">
    <property type="entry name" value="UDPGT"/>
    <property type="match status" value="1"/>
</dbReference>
<keyword evidence="3 4" id="KW-0808">Transferase</keyword>
<name>A0A8T9JEL7_9MAGN</name>
<dbReference type="InterPro" id="IPR058980">
    <property type="entry name" value="Glyco_transf_N"/>
</dbReference>
<dbReference type="GO" id="GO:0080043">
    <property type="term" value="F:quercetin 3-O-glucosyltransferase activity"/>
    <property type="evidence" value="ECO:0007669"/>
    <property type="project" value="TreeGrafter"/>
</dbReference>
<dbReference type="FunFam" id="3.40.50.2000:FF:000101">
    <property type="entry name" value="Glycosyltransferase"/>
    <property type="match status" value="1"/>
</dbReference>
<dbReference type="EMBL" id="MW284937">
    <property type="protein sequence ID" value="UOK09650.1"/>
    <property type="molecule type" value="mRNA"/>
</dbReference>
<dbReference type="Pfam" id="PF26168">
    <property type="entry name" value="Glyco_transf_N"/>
    <property type="match status" value="1"/>
</dbReference>
<organism evidence="7">
    <name type="scientific">Bergenia purpurascens</name>
    <dbReference type="NCBI Taxonomy" id="482967"/>
    <lineage>
        <taxon>Eukaryota</taxon>
        <taxon>Viridiplantae</taxon>
        <taxon>Streptophyta</taxon>
        <taxon>Embryophyta</taxon>
        <taxon>Tracheophyta</taxon>
        <taxon>Spermatophyta</taxon>
        <taxon>Magnoliopsida</taxon>
        <taxon>eudicotyledons</taxon>
        <taxon>Gunneridae</taxon>
        <taxon>Pentapetalae</taxon>
        <taxon>Saxifragales</taxon>
        <taxon>Saxifragaceae</taxon>
        <taxon>Darmereae</taxon>
        <taxon>Bergenia</taxon>
    </lineage>
</organism>
<protein>
    <recommendedName>
        <fullName evidence="5">Glycosyltransferase</fullName>
        <ecNumber evidence="5">2.4.1.-</ecNumber>
    </recommendedName>
</protein>
<comment type="similarity">
    <text evidence="1 4">Belongs to the UDP-glycosyltransferase family.</text>
</comment>
<dbReference type="Gene3D" id="3.40.50.2000">
    <property type="entry name" value="Glycogen Phosphorylase B"/>
    <property type="match status" value="2"/>
</dbReference>
<dbReference type="SUPFAM" id="SSF53756">
    <property type="entry name" value="UDP-Glycosyltransferase/glycogen phosphorylase"/>
    <property type="match status" value="1"/>
</dbReference>
<evidence type="ECO:0000256" key="5">
    <source>
        <dbReference type="RuleBase" id="RU362057"/>
    </source>
</evidence>
<reference evidence="7" key="1">
    <citation type="submission" date="2020-11" db="EMBL/GenBank/DDBJ databases">
        <authorList>
            <person name="Li P."/>
            <person name="Li M."/>
            <person name="Zhang W."/>
        </authorList>
    </citation>
    <scope>NUCLEOTIDE SEQUENCE</scope>
    <source>
        <tissue evidence="7">Leaf</tissue>
    </source>
</reference>
<evidence type="ECO:0000256" key="2">
    <source>
        <dbReference type="ARBA" id="ARBA00022676"/>
    </source>
</evidence>
<evidence type="ECO:0000259" key="6">
    <source>
        <dbReference type="Pfam" id="PF26168"/>
    </source>
</evidence>
<feature type="domain" description="Glycosyltransferase N-terminal" evidence="6">
    <location>
        <begin position="7"/>
        <end position="52"/>
    </location>
</feature>
<evidence type="ECO:0000313" key="7">
    <source>
        <dbReference type="EMBL" id="UOK09650.1"/>
    </source>
</evidence>
<accession>A0A8T9JEL7</accession>
<gene>
    <name evidence="7" type="primary">UGTs1</name>
</gene>
<sequence length="495" mass="55234">MGSEPLVHVFLVSFPGQGHVNPLLRLGKRLASKGLLVTFSTPDSIGKQMRKASNLTDQPTPVGSGYIRFEFFEDGWAEDEPMRQDLDLYLPQLELVGKKLIPQMLKKHAEENRPVSCLINNPFIPWVSDVADELGIPSAMLWVQSTACFSAYYHYYHGIVPFPSETAPEIDVQLPYMPLLKYDEVPSFLHPTTPYPFLRRAILGQYKNLDKPFCILMETFQELEPEIIEYTSKLCPIKPVGPLFKNPTAPTTTVRGDFMVADDCIEWLDSKPVSSVVYISFGSVVYLKQEQIDEIAHGLLNSGISFLWVMKPPHKDAGLELLVLPDGFLEKAGDKGRVVQWSPQEQVLAHPSVACFVTHCGWNSTMESLTSGMPVVAFPQWGDQVTDAVYLVDVFKTGVRMCRGEAENKVITRDEVEKCLLEAISGPKAEEMKKNALKWKEVAEAAVAEGGSSDRNLQEFVDEVRRRSVGVTYKSTHDKIVEVVDSALPALAGQV</sequence>
<dbReference type="InterPro" id="IPR035595">
    <property type="entry name" value="UDP_glycos_trans_CS"/>
</dbReference>
<dbReference type="CDD" id="cd03784">
    <property type="entry name" value="GT1_Gtf-like"/>
    <property type="match status" value="1"/>
</dbReference>
<dbReference type="AlphaFoldDB" id="A0A8T9JEL7"/>
<evidence type="ECO:0000256" key="4">
    <source>
        <dbReference type="RuleBase" id="RU003718"/>
    </source>
</evidence>
<proteinExistence type="evidence at transcript level"/>
<dbReference type="PANTHER" id="PTHR11926:SF986">
    <property type="entry name" value="UDP-GLYCOSYLTRANSFERASE 84A1"/>
    <property type="match status" value="1"/>
</dbReference>
<keyword evidence="2 4" id="KW-0328">Glycosyltransferase</keyword>
<dbReference type="EC" id="2.4.1.-" evidence="5"/>
<evidence type="ECO:0000256" key="3">
    <source>
        <dbReference type="ARBA" id="ARBA00022679"/>
    </source>
</evidence>
<dbReference type="GO" id="GO:0080044">
    <property type="term" value="F:quercetin 7-O-glucosyltransferase activity"/>
    <property type="evidence" value="ECO:0007669"/>
    <property type="project" value="TreeGrafter"/>
</dbReference>
<dbReference type="InterPro" id="IPR002213">
    <property type="entry name" value="UDP_glucos_trans"/>
</dbReference>